<keyword evidence="4 7" id="KW-1133">Transmembrane helix</keyword>
<keyword evidence="7" id="KW-0406">Ion transport</keyword>
<comment type="caution">
    <text evidence="8">The sequence shown here is derived from an EMBL/GenBank/DDBJ whole genome shotgun (WGS) entry which is preliminary data.</text>
</comment>
<dbReference type="AlphaFoldDB" id="A0A1T0CK37"/>
<dbReference type="NCBIfam" id="NF007112">
    <property type="entry name" value="PRK09561.1"/>
    <property type="match status" value="1"/>
</dbReference>
<keyword evidence="3 7" id="KW-0812">Transmembrane</keyword>
<evidence type="ECO:0000313" key="9">
    <source>
        <dbReference type="Proteomes" id="UP000191094"/>
    </source>
</evidence>
<evidence type="ECO:0000256" key="3">
    <source>
        <dbReference type="ARBA" id="ARBA00022692"/>
    </source>
</evidence>
<feature type="transmembrane region" description="Helical" evidence="7">
    <location>
        <begin position="180"/>
        <end position="196"/>
    </location>
</feature>
<dbReference type="STRING" id="90241.B0682_00140"/>
<evidence type="ECO:0000256" key="4">
    <source>
        <dbReference type="ARBA" id="ARBA00022989"/>
    </source>
</evidence>
<dbReference type="GO" id="GO:0005886">
    <property type="term" value="C:plasma membrane"/>
    <property type="evidence" value="ECO:0007669"/>
    <property type="project" value="UniProtKB-SubCell"/>
</dbReference>
<gene>
    <name evidence="7" type="primary">nhaA</name>
    <name evidence="8" type="ORF">B0682_00140</name>
</gene>
<reference evidence="8 9" key="1">
    <citation type="submission" date="2017-02" db="EMBL/GenBank/DDBJ databases">
        <title>Draft genome sequence of Moraxella lincolnii CCUG 9405T type strain.</title>
        <authorList>
            <person name="Salva-Serra F."/>
            <person name="Engstrom-Jakobsson H."/>
            <person name="Thorell K."/>
            <person name="Jaen-Luchoro D."/>
            <person name="Gonzales-Siles L."/>
            <person name="Karlsson R."/>
            <person name="Yazdan S."/>
            <person name="Boulund F."/>
            <person name="Johnning A."/>
            <person name="Engstrand L."/>
            <person name="Kristiansson E."/>
            <person name="Moore E."/>
        </authorList>
    </citation>
    <scope>NUCLEOTIDE SEQUENCE [LARGE SCALE GENOMIC DNA]</scope>
    <source>
        <strain evidence="8 9">CCUG 9405</strain>
    </source>
</reference>
<keyword evidence="9" id="KW-1185">Reference proteome</keyword>
<dbReference type="GO" id="GO:0006885">
    <property type="term" value="P:regulation of pH"/>
    <property type="evidence" value="ECO:0007669"/>
    <property type="project" value="UniProtKB-UniRule"/>
</dbReference>
<evidence type="ECO:0000313" key="8">
    <source>
        <dbReference type="EMBL" id="OOS22684.1"/>
    </source>
</evidence>
<dbReference type="GO" id="GO:0015385">
    <property type="term" value="F:sodium:proton antiporter activity"/>
    <property type="evidence" value="ECO:0007669"/>
    <property type="project" value="UniProtKB-UniRule"/>
</dbReference>
<dbReference type="RefSeq" id="WP_078306089.1">
    <property type="nucleotide sequence ID" value="NZ_CP147511.1"/>
</dbReference>
<keyword evidence="7" id="KW-0813">Transport</keyword>
<feature type="transmembrane region" description="Helical" evidence="7">
    <location>
        <begin position="93"/>
        <end position="114"/>
    </location>
</feature>
<dbReference type="PANTHER" id="PTHR30341:SF0">
    <property type="entry name" value="NA(+)_H(+) ANTIPORTER NHAA"/>
    <property type="match status" value="1"/>
</dbReference>
<dbReference type="OrthoDB" id="9808135at2"/>
<dbReference type="InterPro" id="IPR004670">
    <property type="entry name" value="NhaA"/>
</dbReference>
<dbReference type="NCBIfam" id="TIGR00773">
    <property type="entry name" value="NhaA"/>
    <property type="match status" value="1"/>
</dbReference>
<dbReference type="HAMAP" id="MF_01844">
    <property type="entry name" value="NhaA"/>
    <property type="match status" value="1"/>
</dbReference>
<keyword evidence="2 7" id="KW-1003">Cell membrane</keyword>
<feature type="transmembrane region" description="Helical" evidence="7">
    <location>
        <begin position="58"/>
        <end position="78"/>
    </location>
</feature>
<comment type="subcellular location">
    <subcellularLocation>
        <location evidence="1">Cell inner membrane</location>
        <topology evidence="1">Multi-pass membrane protein</topology>
    </subcellularLocation>
    <subcellularLocation>
        <location evidence="7">Cell membrane</location>
        <topology evidence="7">Multi-pass membrane protein</topology>
    </subcellularLocation>
</comment>
<feature type="transmembrane region" description="Helical" evidence="7">
    <location>
        <begin position="208"/>
        <end position="239"/>
    </location>
</feature>
<feature type="transmembrane region" description="Helical" evidence="7">
    <location>
        <begin position="153"/>
        <end position="174"/>
    </location>
</feature>
<dbReference type="Pfam" id="PF06965">
    <property type="entry name" value="Na_H_antiport_1"/>
    <property type="match status" value="1"/>
</dbReference>
<dbReference type="Proteomes" id="UP000191094">
    <property type="component" value="Unassembled WGS sequence"/>
</dbReference>
<protein>
    <recommendedName>
        <fullName evidence="7">Na(+)/H(+) antiporter NhaA</fullName>
    </recommendedName>
    <alternativeName>
        <fullName evidence="7">Sodium/proton antiporter NhaA</fullName>
    </alternativeName>
</protein>
<feature type="transmembrane region" description="Helical" evidence="7">
    <location>
        <begin position="12"/>
        <end position="34"/>
    </location>
</feature>
<comment type="catalytic activity">
    <reaction evidence="7">
        <text>Na(+)(in) + 2 H(+)(out) = Na(+)(out) + 2 H(+)(in)</text>
        <dbReference type="Rhea" id="RHEA:29251"/>
        <dbReference type="ChEBI" id="CHEBI:15378"/>
        <dbReference type="ChEBI" id="CHEBI:29101"/>
    </reaction>
</comment>
<feature type="transmembrane region" description="Helical" evidence="7">
    <location>
        <begin position="329"/>
        <end position="350"/>
    </location>
</feature>
<feature type="transmembrane region" description="Helical" evidence="7">
    <location>
        <begin position="259"/>
        <end position="277"/>
    </location>
</feature>
<feature type="transmembrane region" description="Helical" evidence="7">
    <location>
        <begin position="362"/>
        <end position="379"/>
    </location>
</feature>
<sequence length="407" mass="43741">MQRIRDFFQSDIAGGVVLAFAAVLAMIIANTPLYGHYHHLLEMSIGVHVGDFVLDKHAIHWINDGLMAIFFFLVGLELKREMLVGELSEVKKIVLPALAAVGGMIMPGLIYAAINWNNPEFLKGWAIPAATDIAFALGVISLLGNRVPVALKVFLASVAIFDDIGAILIIAFFYSHGLSLTALAWAGGILAVVFALNRLNVTRIAPYLILGLFMWLAVLKSGIHATIAGVLLAFCIPMYDKDDEEHSPLEDLEHDLQDGVAFIVLPIFAFANAGIHLGGAGLGEIAHPVPLAIAAGLFLGKPIGVMLFSWLGVKFGLASIPNEINWKHIFGVSLLCGIGFTMSLFIGGLAFSAVDKVFDERLGIILGSLLSGIAGYVYLNIISKRTNMDLADLAQPSDDNTYIPDAH</sequence>
<evidence type="ECO:0000256" key="6">
    <source>
        <dbReference type="ARBA" id="ARBA00023201"/>
    </source>
</evidence>
<dbReference type="InterPro" id="IPR023171">
    <property type="entry name" value="Na/H_antiporter_dom_sf"/>
</dbReference>
<evidence type="ECO:0000256" key="5">
    <source>
        <dbReference type="ARBA" id="ARBA00023136"/>
    </source>
</evidence>
<evidence type="ECO:0000256" key="1">
    <source>
        <dbReference type="ARBA" id="ARBA00004429"/>
    </source>
</evidence>
<dbReference type="PANTHER" id="PTHR30341">
    <property type="entry name" value="SODIUM ION/PROTON ANTIPORTER NHAA-RELATED"/>
    <property type="match status" value="1"/>
</dbReference>
<dbReference type="EMBL" id="MUYT01000001">
    <property type="protein sequence ID" value="OOS22684.1"/>
    <property type="molecule type" value="Genomic_DNA"/>
</dbReference>
<keyword evidence="7" id="KW-0915">Sodium</keyword>
<comment type="function">
    <text evidence="7">Na(+)/H(+) antiporter that extrudes sodium in exchange for external protons.</text>
</comment>
<organism evidence="8 9">
    <name type="scientific">Lwoffella lincolnii</name>
    <dbReference type="NCBI Taxonomy" id="90241"/>
    <lineage>
        <taxon>Bacteria</taxon>
        <taxon>Pseudomonadati</taxon>
        <taxon>Pseudomonadota</taxon>
        <taxon>Gammaproteobacteria</taxon>
        <taxon>Moraxellales</taxon>
        <taxon>Moraxellaceae</taxon>
        <taxon>Lwoffella</taxon>
    </lineage>
</organism>
<evidence type="ECO:0000256" key="2">
    <source>
        <dbReference type="ARBA" id="ARBA00022475"/>
    </source>
</evidence>
<comment type="similarity">
    <text evidence="7">Belongs to the NhaA Na(+)/H(+) (TC 2.A.33) antiporter family.</text>
</comment>
<feature type="transmembrane region" description="Helical" evidence="7">
    <location>
        <begin position="289"/>
        <end position="309"/>
    </location>
</feature>
<dbReference type="NCBIfam" id="NF007111">
    <property type="entry name" value="PRK09560.1"/>
    <property type="match status" value="1"/>
</dbReference>
<evidence type="ECO:0000256" key="7">
    <source>
        <dbReference type="HAMAP-Rule" id="MF_01844"/>
    </source>
</evidence>
<feature type="transmembrane region" description="Helical" evidence="7">
    <location>
        <begin position="126"/>
        <end position="144"/>
    </location>
</feature>
<dbReference type="Gene3D" id="1.20.1530.10">
    <property type="entry name" value="Na+/H+ antiporter like domain"/>
    <property type="match status" value="1"/>
</dbReference>
<name>A0A1T0CK37_9GAMM</name>
<keyword evidence="6 7" id="KW-0739">Sodium transport</keyword>
<accession>A0A1T0CK37</accession>
<keyword evidence="5 7" id="KW-0472">Membrane</keyword>
<proteinExistence type="inferred from homology"/>
<keyword evidence="7" id="KW-0050">Antiport</keyword>